<dbReference type="PANTHER" id="PTHR33463">
    <property type="entry name" value="NB-ARC DOMAIN-CONTAINING PROTEIN-RELATED"/>
    <property type="match status" value="1"/>
</dbReference>
<feature type="domain" description="Disease resistance protein At4g27190-like leucine-rich repeats" evidence="8">
    <location>
        <begin position="805"/>
        <end position="932"/>
    </location>
</feature>
<dbReference type="InterPro" id="IPR027417">
    <property type="entry name" value="P-loop_NTPase"/>
</dbReference>
<dbReference type="FunFam" id="1.10.10.10:FF:000322">
    <property type="entry name" value="Probable disease resistance protein At1g63360"/>
    <property type="match status" value="1"/>
</dbReference>
<dbReference type="Pfam" id="PF13855">
    <property type="entry name" value="LRR_8"/>
    <property type="match status" value="2"/>
</dbReference>
<keyword evidence="11" id="KW-1185">Reference proteome</keyword>
<dbReference type="InterPro" id="IPR058922">
    <property type="entry name" value="WHD_DRP"/>
</dbReference>
<accession>A0AAV5M222</accession>
<dbReference type="GO" id="GO:0005524">
    <property type="term" value="F:ATP binding"/>
    <property type="evidence" value="ECO:0007669"/>
    <property type="project" value="UniProtKB-KW"/>
</dbReference>
<evidence type="ECO:0000313" key="10">
    <source>
        <dbReference type="EMBL" id="GKV43513.1"/>
    </source>
</evidence>
<name>A0AAV5M222_9ROSI</name>
<dbReference type="PRINTS" id="PR00364">
    <property type="entry name" value="DISEASERSIST"/>
</dbReference>
<dbReference type="Gene3D" id="1.10.10.10">
    <property type="entry name" value="Winged helix-like DNA-binding domain superfamily/Winged helix DNA-binding domain"/>
    <property type="match status" value="1"/>
</dbReference>
<dbReference type="Gene3D" id="3.80.10.10">
    <property type="entry name" value="Ribonuclease Inhibitor"/>
    <property type="match status" value="2"/>
</dbReference>
<dbReference type="SUPFAM" id="SSF52540">
    <property type="entry name" value="P-loop containing nucleoside triphosphate hydrolases"/>
    <property type="match status" value="1"/>
</dbReference>
<evidence type="ECO:0000259" key="8">
    <source>
        <dbReference type="Pfam" id="PF23247"/>
    </source>
</evidence>
<dbReference type="InterPro" id="IPR036388">
    <property type="entry name" value="WH-like_DNA-bd_sf"/>
</dbReference>
<dbReference type="EMBL" id="BPVZ01000169">
    <property type="protein sequence ID" value="GKV43513.1"/>
    <property type="molecule type" value="Genomic_DNA"/>
</dbReference>
<keyword evidence="2" id="KW-0433">Leucine-rich repeat</keyword>
<feature type="domain" description="NB-ARC" evidence="7">
    <location>
        <begin position="145"/>
        <end position="308"/>
    </location>
</feature>
<keyword evidence="3" id="KW-0677">Repeat</keyword>
<dbReference type="FunFam" id="3.40.50.300:FF:001091">
    <property type="entry name" value="Probable disease resistance protein At1g61300"/>
    <property type="match status" value="1"/>
</dbReference>
<dbReference type="SMART" id="SM00369">
    <property type="entry name" value="LRR_TYP"/>
    <property type="match status" value="3"/>
</dbReference>
<keyword evidence="5" id="KW-0611">Plant defense</keyword>
<dbReference type="Pfam" id="PF00931">
    <property type="entry name" value="NB-ARC"/>
    <property type="match status" value="1"/>
</dbReference>
<evidence type="ECO:0000256" key="4">
    <source>
        <dbReference type="ARBA" id="ARBA00022741"/>
    </source>
</evidence>
<dbReference type="SUPFAM" id="SSF52058">
    <property type="entry name" value="L domain-like"/>
    <property type="match status" value="1"/>
</dbReference>
<dbReference type="Gene3D" id="1.10.8.430">
    <property type="entry name" value="Helical domain of apoptotic protease-activating factors"/>
    <property type="match status" value="1"/>
</dbReference>
<sequence length="992" mass="113874">METIKPIYDIVKDVVHTVWAYAKYPLCYGDYVSKFKEKKESLLARQGDIKSKIETQRYPGKIQSREVKDWLDRGDKIIQDVEDKVSRVGCFSHMCAAKYLDEKTREMKEIFDEGEKYTEVDAILVVDDHSRKGIAIPTPELQGREATKTKILKYLVEDNVTRIGVCGLGGIGKTTIIKHVYNELLNRETKFKKVVLVTVTKHFDIIKLQKDIANQLKVPLLEEDATMRAAVLSEMLAKSCYLLILDDVWENIALEDVGIPNLVGSNSCKLVLTTRFQDVARCMNCKIVNLEPLLEKEALQLFLNKVGNVVLSTDGVIKKAIKPTLKKIVKECGGLPLLIVTVASSMTEISSPQLWENALDELRNRKRTMASTRTVEGTMNDAFEILKFSFDHLNDEKIQNCFLYCALYPENFAIRKRKLIECWIEEGFIAQMETRHKMNCQGQAILRKLEDNYLLETVQTLQSTIIDDEDERAVKMHDLLRAMALDITSKSPRFLVKSGMNIRELPNKEQWTKDLKRVSLMRNSIEEIPRDLSSPECRMLTTLLLSHNNLSNFPDSFFEQMNELKILDLSKNFKLKSLPSSISKLKNLTTLLLIGCVQLRKVPDLSNCQAITKLNFNRSGIEEIPEGMEMLVNLKYLDLSNTKIRKLPEGILQKLSCLQMLALRINGIQVKGEDLWPLEKLEYFDGDLIDWNELSIFLKMMQSRRERFRDYRLGIGSGEGTSRYRRYWKRLFQVSCIPITSEKPVLLPHNVEAIALERCHDVKCLDQLSFLKDIVNLTICILHECQSIEFALSSLFNFNPLQYLQHLRLDKLENLISLFEEEALDPSALSFPLKAIMIRDCPKIKKLFSPRLLVRHLQNLEQILVMDCEELEEIIASEESEEEDGMLPLHKLKMLALSGMPKLKTICGRTRVLVCDSLETLVIDDCPLLERVPLSPPPSLKEIDVSSKESWELLKWEHPNAKDILSPFVELTGRWSMSLHKHRDTTTCSAVQ</sequence>
<reference evidence="10 11" key="1">
    <citation type="journal article" date="2021" name="Commun. Biol.">
        <title>The genome of Shorea leprosula (Dipterocarpaceae) highlights the ecological relevance of drought in aseasonal tropical rainforests.</title>
        <authorList>
            <person name="Ng K.K.S."/>
            <person name="Kobayashi M.J."/>
            <person name="Fawcett J.A."/>
            <person name="Hatakeyama M."/>
            <person name="Paape T."/>
            <person name="Ng C.H."/>
            <person name="Ang C.C."/>
            <person name="Tnah L.H."/>
            <person name="Lee C.T."/>
            <person name="Nishiyama T."/>
            <person name="Sese J."/>
            <person name="O'Brien M.J."/>
            <person name="Copetti D."/>
            <person name="Mohd Noor M.I."/>
            <person name="Ong R.C."/>
            <person name="Putra M."/>
            <person name="Sireger I.Z."/>
            <person name="Indrioko S."/>
            <person name="Kosugi Y."/>
            <person name="Izuno A."/>
            <person name="Isagi Y."/>
            <person name="Lee S.L."/>
            <person name="Shimizu K.K."/>
        </authorList>
    </citation>
    <scope>NUCLEOTIDE SEQUENCE [LARGE SCALE GENOMIC DNA]</scope>
    <source>
        <strain evidence="10">214</strain>
    </source>
</reference>
<keyword evidence="4" id="KW-0547">Nucleotide-binding</keyword>
<gene>
    <name evidence="10" type="ORF">SLEP1_g50796</name>
</gene>
<evidence type="ECO:0000256" key="1">
    <source>
        <dbReference type="ARBA" id="ARBA00008894"/>
    </source>
</evidence>
<dbReference type="InterPro" id="IPR001611">
    <property type="entry name" value="Leu-rich_rpt"/>
</dbReference>
<feature type="domain" description="Disease resistance protein winged helix" evidence="9">
    <location>
        <begin position="407"/>
        <end position="483"/>
    </location>
</feature>
<organism evidence="10 11">
    <name type="scientific">Rubroshorea leprosula</name>
    <dbReference type="NCBI Taxonomy" id="152421"/>
    <lineage>
        <taxon>Eukaryota</taxon>
        <taxon>Viridiplantae</taxon>
        <taxon>Streptophyta</taxon>
        <taxon>Embryophyta</taxon>
        <taxon>Tracheophyta</taxon>
        <taxon>Spermatophyta</taxon>
        <taxon>Magnoliopsida</taxon>
        <taxon>eudicotyledons</taxon>
        <taxon>Gunneridae</taxon>
        <taxon>Pentapetalae</taxon>
        <taxon>rosids</taxon>
        <taxon>malvids</taxon>
        <taxon>Malvales</taxon>
        <taxon>Dipterocarpaceae</taxon>
        <taxon>Rubroshorea</taxon>
    </lineage>
</organism>
<keyword evidence="6" id="KW-0067">ATP-binding</keyword>
<comment type="caution">
    <text evidence="10">The sequence shown here is derived from an EMBL/GenBank/DDBJ whole genome shotgun (WGS) entry which is preliminary data.</text>
</comment>
<dbReference type="Pfam" id="PF23247">
    <property type="entry name" value="LRR_RPS2"/>
    <property type="match status" value="1"/>
</dbReference>
<dbReference type="InterPro" id="IPR050905">
    <property type="entry name" value="Plant_NBS-LRR"/>
</dbReference>
<dbReference type="Proteomes" id="UP001054252">
    <property type="component" value="Unassembled WGS sequence"/>
</dbReference>
<evidence type="ECO:0000256" key="3">
    <source>
        <dbReference type="ARBA" id="ARBA00022737"/>
    </source>
</evidence>
<dbReference type="Gene3D" id="3.40.50.300">
    <property type="entry name" value="P-loop containing nucleotide triphosphate hydrolases"/>
    <property type="match status" value="1"/>
</dbReference>
<dbReference type="InterPro" id="IPR057135">
    <property type="entry name" value="At4g27190-like_LRR"/>
</dbReference>
<proteinExistence type="inferred from homology"/>
<dbReference type="GO" id="GO:0043531">
    <property type="term" value="F:ADP binding"/>
    <property type="evidence" value="ECO:0007669"/>
    <property type="project" value="InterPro"/>
</dbReference>
<comment type="similarity">
    <text evidence="1">Belongs to the disease resistance NB-LRR family.</text>
</comment>
<protein>
    <recommendedName>
        <fullName evidence="12">NB-ARC domain-containing protein</fullName>
    </recommendedName>
</protein>
<evidence type="ECO:0000256" key="6">
    <source>
        <dbReference type="ARBA" id="ARBA00022840"/>
    </source>
</evidence>
<evidence type="ECO:0000259" key="9">
    <source>
        <dbReference type="Pfam" id="PF23559"/>
    </source>
</evidence>
<dbReference type="PANTHER" id="PTHR33463:SF187">
    <property type="entry name" value="AND NB-ARC DOMAIN DISEASE RESISTANCE PROTEIN, PUTATIVE-RELATED"/>
    <property type="match status" value="1"/>
</dbReference>
<evidence type="ECO:0000259" key="7">
    <source>
        <dbReference type="Pfam" id="PF00931"/>
    </source>
</evidence>
<dbReference type="InterPro" id="IPR042197">
    <property type="entry name" value="Apaf_helical"/>
</dbReference>
<dbReference type="InterPro" id="IPR003591">
    <property type="entry name" value="Leu-rich_rpt_typical-subtyp"/>
</dbReference>
<dbReference type="InterPro" id="IPR002182">
    <property type="entry name" value="NB-ARC"/>
</dbReference>
<dbReference type="GO" id="GO:0006952">
    <property type="term" value="P:defense response"/>
    <property type="evidence" value="ECO:0007669"/>
    <property type="project" value="UniProtKB-KW"/>
</dbReference>
<evidence type="ECO:0000313" key="11">
    <source>
        <dbReference type="Proteomes" id="UP001054252"/>
    </source>
</evidence>
<dbReference type="AlphaFoldDB" id="A0AAV5M222"/>
<evidence type="ECO:0000256" key="2">
    <source>
        <dbReference type="ARBA" id="ARBA00022614"/>
    </source>
</evidence>
<dbReference type="PROSITE" id="PS51450">
    <property type="entry name" value="LRR"/>
    <property type="match status" value="2"/>
</dbReference>
<evidence type="ECO:0000256" key="5">
    <source>
        <dbReference type="ARBA" id="ARBA00022821"/>
    </source>
</evidence>
<dbReference type="InterPro" id="IPR032675">
    <property type="entry name" value="LRR_dom_sf"/>
</dbReference>
<dbReference type="Pfam" id="PF23559">
    <property type="entry name" value="WHD_DRP"/>
    <property type="match status" value="1"/>
</dbReference>
<evidence type="ECO:0008006" key="12">
    <source>
        <dbReference type="Google" id="ProtNLM"/>
    </source>
</evidence>